<accession>A0ABW2JRW1</accession>
<name>A0ABW2JRW1_9ACTN</name>
<dbReference type="InterPro" id="IPR036514">
    <property type="entry name" value="SGNH_hydro_sf"/>
</dbReference>
<evidence type="ECO:0000259" key="1">
    <source>
        <dbReference type="Pfam" id="PF13472"/>
    </source>
</evidence>
<keyword evidence="2" id="KW-0378">Hydrolase</keyword>
<sequence>MKKPPEGDIPIMIVGDSISHGSSGDWTWRYFFWKHLKKCQVSVDLVGPKDTLDNIRTAQVGDDDDTYADSGFDRDHDAQWGRPYLTEKEEIHDKVAEYQPEYLLVLLGINDLFWYGVEPTQFTANLREFIGNARAAAPEIRIIVGTVLETQKALDEPEFGALVDATNAQLRTVAAEENVVVAETAAEFRAAEHTWDGTHPNPDGDLRIAAAFADALSRCYALGEAYSRPFPAQAGVDVKAKRSID</sequence>
<proteinExistence type="predicted"/>
<dbReference type="Pfam" id="PF13472">
    <property type="entry name" value="Lipase_GDSL_2"/>
    <property type="match status" value="1"/>
</dbReference>
<dbReference type="RefSeq" id="WP_381835747.1">
    <property type="nucleotide sequence ID" value="NZ_JBHTCF010000014.1"/>
</dbReference>
<dbReference type="GO" id="GO:0016787">
    <property type="term" value="F:hydrolase activity"/>
    <property type="evidence" value="ECO:0007669"/>
    <property type="project" value="UniProtKB-KW"/>
</dbReference>
<keyword evidence="3" id="KW-1185">Reference proteome</keyword>
<dbReference type="Proteomes" id="UP001596523">
    <property type="component" value="Unassembled WGS sequence"/>
</dbReference>
<feature type="domain" description="SGNH hydrolase-type esterase" evidence="1">
    <location>
        <begin position="14"/>
        <end position="204"/>
    </location>
</feature>
<dbReference type="PANTHER" id="PTHR30383:SF2">
    <property type="entry name" value="CELLULOSE-BINDING PROTEIN"/>
    <property type="match status" value="1"/>
</dbReference>
<dbReference type="EMBL" id="JBHTCF010000014">
    <property type="protein sequence ID" value="MFC7308077.1"/>
    <property type="molecule type" value="Genomic_DNA"/>
</dbReference>
<protein>
    <submittedName>
        <fullName evidence="2">SGNH/GDSL hydrolase family protein</fullName>
    </submittedName>
</protein>
<dbReference type="InterPro" id="IPR013830">
    <property type="entry name" value="SGNH_hydro"/>
</dbReference>
<evidence type="ECO:0000313" key="2">
    <source>
        <dbReference type="EMBL" id="MFC7308077.1"/>
    </source>
</evidence>
<organism evidence="2 3">
    <name type="scientific">Streptomyces monticola</name>
    <dbReference type="NCBI Taxonomy" id="2666263"/>
    <lineage>
        <taxon>Bacteria</taxon>
        <taxon>Bacillati</taxon>
        <taxon>Actinomycetota</taxon>
        <taxon>Actinomycetes</taxon>
        <taxon>Kitasatosporales</taxon>
        <taxon>Streptomycetaceae</taxon>
        <taxon>Streptomyces</taxon>
    </lineage>
</organism>
<evidence type="ECO:0000313" key="3">
    <source>
        <dbReference type="Proteomes" id="UP001596523"/>
    </source>
</evidence>
<gene>
    <name evidence="2" type="ORF">ACFQVC_28090</name>
</gene>
<dbReference type="InterPro" id="IPR051532">
    <property type="entry name" value="Ester_Hydrolysis_Enzymes"/>
</dbReference>
<reference evidence="3" key="1">
    <citation type="journal article" date="2019" name="Int. J. Syst. Evol. Microbiol.">
        <title>The Global Catalogue of Microorganisms (GCM) 10K type strain sequencing project: providing services to taxonomists for standard genome sequencing and annotation.</title>
        <authorList>
            <consortium name="The Broad Institute Genomics Platform"/>
            <consortium name="The Broad Institute Genome Sequencing Center for Infectious Disease"/>
            <person name="Wu L."/>
            <person name="Ma J."/>
        </authorList>
    </citation>
    <scope>NUCLEOTIDE SEQUENCE [LARGE SCALE GENOMIC DNA]</scope>
    <source>
        <strain evidence="3">SYNS20</strain>
    </source>
</reference>
<dbReference type="SUPFAM" id="SSF52266">
    <property type="entry name" value="SGNH hydrolase"/>
    <property type="match status" value="1"/>
</dbReference>
<dbReference type="PANTHER" id="PTHR30383">
    <property type="entry name" value="THIOESTERASE 1/PROTEASE 1/LYSOPHOSPHOLIPASE L1"/>
    <property type="match status" value="1"/>
</dbReference>
<dbReference type="Gene3D" id="3.40.50.1110">
    <property type="entry name" value="SGNH hydrolase"/>
    <property type="match status" value="1"/>
</dbReference>
<comment type="caution">
    <text evidence="2">The sequence shown here is derived from an EMBL/GenBank/DDBJ whole genome shotgun (WGS) entry which is preliminary data.</text>
</comment>